<dbReference type="InterPro" id="IPR036388">
    <property type="entry name" value="WH-like_DNA-bd_sf"/>
</dbReference>
<dbReference type="AlphaFoldDB" id="A0A559IL69"/>
<keyword evidence="4" id="KW-1185">Reference proteome</keyword>
<feature type="domain" description="Transcription regulator TrmB N-terminal" evidence="1">
    <location>
        <begin position="8"/>
        <end position="74"/>
    </location>
</feature>
<dbReference type="InterPro" id="IPR051797">
    <property type="entry name" value="TrmB-like"/>
</dbReference>
<name>A0A559IL69_9BACL</name>
<dbReference type="InterPro" id="IPR021586">
    <property type="entry name" value="Tscrpt_reg_TrmB_C"/>
</dbReference>
<dbReference type="PANTHER" id="PTHR34293:SF1">
    <property type="entry name" value="HTH-TYPE TRANSCRIPTIONAL REGULATOR TRMBL2"/>
    <property type="match status" value="1"/>
</dbReference>
<dbReference type="Proteomes" id="UP000318102">
    <property type="component" value="Unassembled WGS sequence"/>
</dbReference>
<evidence type="ECO:0000313" key="3">
    <source>
        <dbReference type="EMBL" id="TVX88223.1"/>
    </source>
</evidence>
<dbReference type="Pfam" id="PF01978">
    <property type="entry name" value="TrmB"/>
    <property type="match status" value="1"/>
</dbReference>
<dbReference type="InterPro" id="IPR036390">
    <property type="entry name" value="WH_DNA-bd_sf"/>
</dbReference>
<dbReference type="OrthoDB" id="1493540at2"/>
<dbReference type="CDD" id="cd09124">
    <property type="entry name" value="PLDc_like_TrmB_middle"/>
    <property type="match status" value="1"/>
</dbReference>
<accession>A0A559IL69</accession>
<evidence type="ECO:0000259" key="1">
    <source>
        <dbReference type="Pfam" id="PF01978"/>
    </source>
</evidence>
<proteinExistence type="predicted"/>
<gene>
    <name evidence="3" type="ORF">FPZ44_20200</name>
</gene>
<dbReference type="Gene3D" id="1.10.10.10">
    <property type="entry name" value="Winged helix-like DNA-binding domain superfamily/Winged helix DNA-binding domain"/>
    <property type="match status" value="1"/>
</dbReference>
<evidence type="ECO:0000259" key="2">
    <source>
        <dbReference type="Pfam" id="PF11495"/>
    </source>
</evidence>
<organism evidence="3 4">
    <name type="scientific">Paenibacillus agilis</name>
    <dbReference type="NCBI Taxonomy" id="3020863"/>
    <lineage>
        <taxon>Bacteria</taxon>
        <taxon>Bacillati</taxon>
        <taxon>Bacillota</taxon>
        <taxon>Bacilli</taxon>
        <taxon>Bacillales</taxon>
        <taxon>Paenibacillaceae</taxon>
        <taxon>Paenibacillus</taxon>
    </lineage>
</organism>
<dbReference type="EMBL" id="VNJK01000003">
    <property type="protein sequence ID" value="TVX88223.1"/>
    <property type="molecule type" value="Genomic_DNA"/>
</dbReference>
<sequence>MDSLIQQLRDVGFTELESKLLILLSEQGSMTGYEAAKKLGISRSNVYAALQRLVDQNFVLHAVGEPSHYAAIDPALLTKTIAERMQASLRYVEEHMPSHKQELSFFYSIEGDKVVAEKIGQVIAAAETEIIVDMTSRDGMLVQQALQQAENRGVKVLWSISSNEEQLPASGFLAFHEGQVDKHLAGRRFTMIMDRKIACIGMRSAAEEAKLLYTEHPVMTEYVLSRFIQDIILFELEQQLTEDQRQQFGPYFSRLWEPYLNKEM</sequence>
<dbReference type="InterPro" id="IPR002831">
    <property type="entry name" value="Tscrpt_reg_TrmB_N"/>
</dbReference>
<dbReference type="RefSeq" id="WP_144993288.1">
    <property type="nucleotide sequence ID" value="NZ_VNJK01000003.1"/>
</dbReference>
<dbReference type="Pfam" id="PF11495">
    <property type="entry name" value="Regulator_TrmB"/>
    <property type="match status" value="1"/>
</dbReference>
<dbReference type="PANTHER" id="PTHR34293">
    <property type="entry name" value="HTH-TYPE TRANSCRIPTIONAL REGULATOR TRMBL2"/>
    <property type="match status" value="1"/>
</dbReference>
<reference evidence="3 4" key="1">
    <citation type="submission" date="2019-07" db="EMBL/GenBank/DDBJ databases">
        <authorList>
            <person name="Kim J."/>
        </authorList>
    </citation>
    <scope>NUCLEOTIDE SEQUENCE [LARGE SCALE GENOMIC DNA]</scope>
    <source>
        <strain evidence="3 4">N4</strain>
    </source>
</reference>
<comment type="caution">
    <text evidence="3">The sequence shown here is derived from an EMBL/GenBank/DDBJ whole genome shotgun (WGS) entry which is preliminary data.</text>
</comment>
<protein>
    <submittedName>
        <fullName evidence="3">Winged helix-turn-helix transcriptional regulator</fullName>
    </submittedName>
</protein>
<feature type="domain" description="Transcription regulator TrmB C-terminal" evidence="2">
    <location>
        <begin position="108"/>
        <end position="223"/>
    </location>
</feature>
<dbReference type="SUPFAM" id="SSF46785">
    <property type="entry name" value="Winged helix' DNA-binding domain"/>
    <property type="match status" value="1"/>
</dbReference>
<evidence type="ECO:0000313" key="4">
    <source>
        <dbReference type="Proteomes" id="UP000318102"/>
    </source>
</evidence>